<reference evidence="2 3" key="1">
    <citation type="journal article" date="2013" name="Int. J. Syst. Evol. Microbiol.">
        <title>Ilumatobacter nonamiense sp. nov. and Ilumatobacter coccineum sp. nov., isolated from seashore sand.</title>
        <authorList>
            <person name="Matsumoto A."/>
            <person name="Kasai H."/>
            <person name="Matsuo Y."/>
            <person name="Shizuri Y."/>
            <person name="Ichikawa N."/>
            <person name="Fujita N."/>
            <person name="Omura S."/>
            <person name="Takahashi Y."/>
        </authorList>
    </citation>
    <scope>NUCLEOTIDE SEQUENCE [LARGE SCALE GENOMIC DNA]</scope>
    <source>
        <strain evidence="3">NBRC 103263 / KCTC 29153 / YM16-304</strain>
    </source>
</reference>
<evidence type="ECO:0000313" key="2">
    <source>
        <dbReference type="EMBL" id="BAN02131.1"/>
    </source>
</evidence>
<dbReference type="EMBL" id="AP012057">
    <property type="protein sequence ID" value="BAN02131.1"/>
    <property type="molecule type" value="Genomic_DNA"/>
</dbReference>
<dbReference type="KEGG" id="aym:YM304_18170"/>
<name>A0A6C7E6K8_ILUCY</name>
<evidence type="ECO:0000256" key="1">
    <source>
        <dbReference type="SAM" id="MobiDB-lite"/>
    </source>
</evidence>
<protein>
    <submittedName>
        <fullName evidence="2">Uncharacterized protein</fullName>
    </submittedName>
</protein>
<sequence length="61" mass="6699">MSQRPHRTGPDSGTPRDPEVPRTLETSDSAVASRSTMIGHPWIRLVGERSATDLTEREQAA</sequence>
<keyword evidence="3" id="KW-1185">Reference proteome</keyword>
<feature type="region of interest" description="Disordered" evidence="1">
    <location>
        <begin position="1"/>
        <end position="40"/>
    </location>
</feature>
<gene>
    <name evidence="2" type="ORF">YM304_18170</name>
</gene>
<accession>A0A6C7E6K8</accession>
<proteinExistence type="predicted"/>
<dbReference type="Proteomes" id="UP000011863">
    <property type="component" value="Chromosome"/>
</dbReference>
<feature type="compositionally biased region" description="Polar residues" evidence="1">
    <location>
        <begin position="24"/>
        <end position="36"/>
    </location>
</feature>
<dbReference type="AlphaFoldDB" id="A0A6C7E6K8"/>
<evidence type="ECO:0000313" key="3">
    <source>
        <dbReference type="Proteomes" id="UP000011863"/>
    </source>
</evidence>
<organism evidence="2 3">
    <name type="scientific">Ilumatobacter coccineus (strain NBRC 103263 / KCTC 29153 / YM16-304)</name>
    <dbReference type="NCBI Taxonomy" id="1313172"/>
    <lineage>
        <taxon>Bacteria</taxon>
        <taxon>Bacillati</taxon>
        <taxon>Actinomycetota</taxon>
        <taxon>Acidimicrobiia</taxon>
        <taxon>Acidimicrobiales</taxon>
        <taxon>Ilumatobacteraceae</taxon>
        <taxon>Ilumatobacter</taxon>
    </lineage>
</organism>